<dbReference type="Pfam" id="PF08450">
    <property type="entry name" value="SGL"/>
    <property type="match status" value="1"/>
</dbReference>
<feature type="domain" description="SMP-30/Gluconolactonase/LRE-like region" evidence="1">
    <location>
        <begin position="13"/>
        <end position="256"/>
    </location>
</feature>
<dbReference type="PANTHER" id="PTHR47572">
    <property type="entry name" value="LIPOPROTEIN-RELATED"/>
    <property type="match status" value="1"/>
</dbReference>
<dbReference type="PANTHER" id="PTHR47572:SF5">
    <property type="entry name" value="BLR2277 PROTEIN"/>
    <property type="match status" value="1"/>
</dbReference>
<dbReference type="Gene3D" id="2.120.10.30">
    <property type="entry name" value="TolB, C-terminal domain"/>
    <property type="match status" value="1"/>
</dbReference>
<accession>A0A1I1WWU9</accession>
<keyword evidence="3" id="KW-1185">Reference proteome</keyword>
<dbReference type="OrthoDB" id="241638at2"/>
<dbReference type="InterPro" id="IPR013658">
    <property type="entry name" value="SGL"/>
</dbReference>
<evidence type="ECO:0000259" key="1">
    <source>
        <dbReference type="Pfam" id="PF08450"/>
    </source>
</evidence>
<evidence type="ECO:0000313" key="2">
    <source>
        <dbReference type="EMBL" id="SFD99664.1"/>
    </source>
</evidence>
<dbReference type="InterPro" id="IPR011042">
    <property type="entry name" value="6-blade_b-propeller_TolB-like"/>
</dbReference>
<evidence type="ECO:0000313" key="3">
    <source>
        <dbReference type="Proteomes" id="UP000198598"/>
    </source>
</evidence>
<gene>
    <name evidence="2" type="ORF">SAMN05216167_109101</name>
</gene>
<dbReference type="EMBL" id="FOLQ01000009">
    <property type="protein sequence ID" value="SFD99664.1"/>
    <property type="molecule type" value="Genomic_DNA"/>
</dbReference>
<organism evidence="2 3">
    <name type="scientific">Spirosoma endophyticum</name>
    <dbReference type="NCBI Taxonomy" id="662367"/>
    <lineage>
        <taxon>Bacteria</taxon>
        <taxon>Pseudomonadati</taxon>
        <taxon>Bacteroidota</taxon>
        <taxon>Cytophagia</taxon>
        <taxon>Cytophagales</taxon>
        <taxon>Cytophagaceae</taxon>
        <taxon>Spirosoma</taxon>
    </lineage>
</organism>
<sequence length="268" mass="29253">MDNVRVLAKDLRFPEGPEFDGYNNLWCVEQEGEGLFCRAANGHTKRIHTGGRPNGLTCHLGYLWFCDSGQNSIRRVNIKTGEIETILGEIGGRPLNMPNDLLFDDAGNLLISCPGPYDDGQSGYVAVCSPNGPVQIIADGLFYPNGLAFFPNKQTLLIAETHRQRIWSGYWDKEGVSWETIRVWANVIDAPVDADIPGPDGMAVGSDGRLYVAVFGAGIVRVFSDEGQFVRDIHLPGQNPSNCAFDPTGKLGLVVTETERGQLLSISV</sequence>
<dbReference type="InterPro" id="IPR051262">
    <property type="entry name" value="SMP-30/CGR1_Lactonase"/>
</dbReference>
<proteinExistence type="predicted"/>
<dbReference type="RefSeq" id="WP_093829957.1">
    <property type="nucleotide sequence ID" value="NZ_FOLQ01000009.1"/>
</dbReference>
<reference evidence="2 3" key="1">
    <citation type="submission" date="2016-10" db="EMBL/GenBank/DDBJ databases">
        <authorList>
            <person name="de Groot N.N."/>
        </authorList>
    </citation>
    <scope>NUCLEOTIDE SEQUENCE [LARGE SCALE GENOMIC DNA]</scope>
    <source>
        <strain evidence="2 3">DSM 26130</strain>
    </source>
</reference>
<dbReference type="SUPFAM" id="SSF63829">
    <property type="entry name" value="Calcium-dependent phosphotriesterase"/>
    <property type="match status" value="1"/>
</dbReference>
<name>A0A1I1WWU9_9BACT</name>
<dbReference type="STRING" id="662367.SAMN05216167_109101"/>
<dbReference type="Proteomes" id="UP000198598">
    <property type="component" value="Unassembled WGS sequence"/>
</dbReference>
<protein>
    <submittedName>
        <fullName evidence="2">Gluconolactonase</fullName>
    </submittedName>
</protein>
<dbReference type="AlphaFoldDB" id="A0A1I1WWU9"/>